<name>A0A9R0K250_SPIOL</name>
<dbReference type="GeneID" id="110794987"/>
<dbReference type="PANTHER" id="PTHR43851:SF3">
    <property type="entry name" value="COENZYME Q8"/>
    <property type="match status" value="1"/>
</dbReference>
<accession>A0A9R0K250</accession>
<dbReference type="InterPro" id="IPR034646">
    <property type="entry name" value="ADCK3_dom"/>
</dbReference>
<dbReference type="RefSeq" id="XP_021855655.1">
    <property type="nucleotide sequence ID" value="XM_021999963.2"/>
</dbReference>
<dbReference type="GO" id="GO:0016740">
    <property type="term" value="F:transferase activity"/>
    <property type="evidence" value="ECO:0007669"/>
    <property type="project" value="UniProtKB-KW"/>
</dbReference>
<evidence type="ECO:0000313" key="8">
    <source>
        <dbReference type="RefSeq" id="XP_021855655.1"/>
    </source>
</evidence>
<evidence type="ECO:0000256" key="3">
    <source>
        <dbReference type="ARBA" id="ARBA00022741"/>
    </source>
</evidence>
<feature type="compositionally biased region" description="Polar residues" evidence="5">
    <location>
        <begin position="101"/>
        <end position="121"/>
    </location>
</feature>
<keyword evidence="7" id="KW-1185">Reference proteome</keyword>
<feature type="domain" description="ABC1 atypical kinase-like" evidence="6">
    <location>
        <begin position="268"/>
        <end position="508"/>
    </location>
</feature>
<dbReference type="GO" id="GO:0006744">
    <property type="term" value="P:ubiquinone biosynthetic process"/>
    <property type="evidence" value="ECO:0000318"/>
    <property type="project" value="GO_Central"/>
</dbReference>
<dbReference type="InterPro" id="IPR004147">
    <property type="entry name" value="ABC1_dom"/>
</dbReference>
<evidence type="ECO:0000256" key="1">
    <source>
        <dbReference type="ARBA" id="ARBA00009670"/>
    </source>
</evidence>
<organism evidence="7 8">
    <name type="scientific">Spinacia oleracea</name>
    <name type="common">Spinach</name>
    <dbReference type="NCBI Taxonomy" id="3562"/>
    <lineage>
        <taxon>Eukaryota</taxon>
        <taxon>Viridiplantae</taxon>
        <taxon>Streptophyta</taxon>
        <taxon>Embryophyta</taxon>
        <taxon>Tracheophyta</taxon>
        <taxon>Spermatophyta</taxon>
        <taxon>Magnoliopsida</taxon>
        <taxon>eudicotyledons</taxon>
        <taxon>Gunneridae</taxon>
        <taxon>Pentapetalae</taxon>
        <taxon>Caryophyllales</taxon>
        <taxon>Chenopodiaceae</taxon>
        <taxon>Chenopodioideae</taxon>
        <taxon>Anserineae</taxon>
        <taxon>Spinacia</taxon>
    </lineage>
</organism>
<keyword evidence="2" id="KW-0808">Transferase</keyword>
<sequence>MSSKMRDMRRIIEGLSLVAREVVRRTGASEGSRDALQSIIKKSASICGLTRGKVQVHQREPLGSKPMKDMEDSVVYFNSDASYTTGSSSTSREEVMSSSEIASTDGSIAAASSEQSLSNPALESLNQPDLCADGRANFVADQVIGVGEAQNANTPTSASTIATPSKRRKPRERKVPATPFSRALGFASLGAGLAWGSVQESAKTLFLGRPDTQDKQSSPSSFLSEKNAERLALALCRMRGAALKIGQMLSIQDESLVPAPILAALEIVRQGADVMPRSQINQVLDAELGSNWSSKLKSFNYEPLASASIGQVHQAVTHDGMHVAMKIQYPGVADSIESDIKNVKLLLDYTNLIPKGLYLDQAMKVAREELSRECDYVLEASNQKLFRNLLSEKQGLYVPLVVDELSSKRVLTTELIYGIPIDKVASLDQETRNDVGKKLLELTLMELFIFRFMQTDPNWGNFLYDEEARVINLIDFGAARDYPKTFVDNYLRMVVACANCDRDAVLEMSRRLGFLAGEESDIMLDAHVQAGFVVGLPFSKSGGYDFRSTNVTHSLSNLGATMLKHRLSPPPDEAYSLHRKLSGAFLACIKLGAVVPCRELLLEIYEHYNFGEDSGQILPSESV</sequence>
<feature type="compositionally biased region" description="Low complexity" evidence="5">
    <location>
        <begin position="151"/>
        <end position="164"/>
    </location>
</feature>
<feature type="region of interest" description="Disordered" evidence="5">
    <location>
        <begin position="150"/>
        <end position="176"/>
    </location>
</feature>
<keyword evidence="3" id="KW-0547">Nucleotide-binding</keyword>
<dbReference type="CDD" id="cd13970">
    <property type="entry name" value="ABC1_ADCK3"/>
    <property type="match status" value="1"/>
</dbReference>
<dbReference type="Pfam" id="PF03109">
    <property type="entry name" value="ABC1"/>
    <property type="match status" value="1"/>
</dbReference>
<reference evidence="8" key="2">
    <citation type="submission" date="2025-08" db="UniProtKB">
        <authorList>
            <consortium name="RefSeq"/>
        </authorList>
    </citation>
    <scope>IDENTIFICATION</scope>
    <source>
        <tissue evidence="8">Leaf</tissue>
    </source>
</reference>
<dbReference type="InterPro" id="IPR011009">
    <property type="entry name" value="Kinase-like_dom_sf"/>
</dbReference>
<dbReference type="SUPFAM" id="SSF56112">
    <property type="entry name" value="Protein kinase-like (PK-like)"/>
    <property type="match status" value="1"/>
</dbReference>
<gene>
    <name evidence="8" type="primary">LOC110794987</name>
</gene>
<dbReference type="GO" id="GO:0005524">
    <property type="term" value="F:ATP binding"/>
    <property type="evidence" value="ECO:0007669"/>
    <property type="project" value="UniProtKB-KW"/>
</dbReference>
<protein>
    <submittedName>
        <fullName evidence="8">Protein ABC transporter 1, mitochondrial</fullName>
    </submittedName>
</protein>
<dbReference type="OrthoDB" id="201153at2759"/>
<evidence type="ECO:0000259" key="6">
    <source>
        <dbReference type="Pfam" id="PF03109"/>
    </source>
</evidence>
<proteinExistence type="inferred from homology"/>
<evidence type="ECO:0000256" key="4">
    <source>
        <dbReference type="ARBA" id="ARBA00022840"/>
    </source>
</evidence>
<dbReference type="Proteomes" id="UP000813463">
    <property type="component" value="Chromosome 5"/>
</dbReference>
<feature type="region of interest" description="Disordered" evidence="5">
    <location>
        <begin position="81"/>
        <end position="121"/>
    </location>
</feature>
<evidence type="ECO:0000256" key="2">
    <source>
        <dbReference type="ARBA" id="ARBA00022679"/>
    </source>
</evidence>
<keyword evidence="4" id="KW-0067">ATP-binding</keyword>
<dbReference type="InterPro" id="IPR051409">
    <property type="entry name" value="Atypical_kinase_ADCK"/>
</dbReference>
<evidence type="ECO:0000256" key="5">
    <source>
        <dbReference type="SAM" id="MobiDB-lite"/>
    </source>
</evidence>
<reference evidence="7" key="1">
    <citation type="journal article" date="2021" name="Nat. Commun.">
        <title>Genomic analyses provide insights into spinach domestication and the genetic basis of agronomic traits.</title>
        <authorList>
            <person name="Cai X."/>
            <person name="Sun X."/>
            <person name="Xu C."/>
            <person name="Sun H."/>
            <person name="Wang X."/>
            <person name="Ge C."/>
            <person name="Zhang Z."/>
            <person name="Wang Q."/>
            <person name="Fei Z."/>
            <person name="Jiao C."/>
            <person name="Wang Q."/>
        </authorList>
    </citation>
    <scope>NUCLEOTIDE SEQUENCE [LARGE SCALE GENOMIC DNA]</scope>
    <source>
        <strain evidence="7">cv. Varoflay</strain>
    </source>
</reference>
<evidence type="ECO:0000313" key="7">
    <source>
        <dbReference type="Proteomes" id="UP000813463"/>
    </source>
</evidence>
<dbReference type="PANTHER" id="PTHR43851">
    <property type="match status" value="1"/>
</dbReference>
<dbReference type="KEGG" id="soe:110794987"/>
<comment type="similarity">
    <text evidence="1">Belongs to the protein kinase superfamily. ADCK protein kinase family.</text>
</comment>
<dbReference type="AlphaFoldDB" id="A0A9R0K250"/>